<evidence type="ECO:0008006" key="3">
    <source>
        <dbReference type="Google" id="ProtNLM"/>
    </source>
</evidence>
<keyword evidence="2" id="KW-1185">Reference proteome</keyword>
<dbReference type="RefSeq" id="WP_084812545.1">
    <property type="nucleotide sequence ID" value="NZ_DBFJSC010000531.1"/>
</dbReference>
<evidence type="ECO:0000313" key="2">
    <source>
        <dbReference type="Proteomes" id="UP000284779"/>
    </source>
</evidence>
<dbReference type="Pfam" id="PF14414">
    <property type="entry name" value="WHH"/>
    <property type="match status" value="1"/>
</dbReference>
<sequence>MINKIQTNNSDGSTTYTKVIDGKRVSVTYNSEGYPDFSPYVHPDYPKPVKINMTGNNTTDFRNANMAIGRKGSKPPKGYTWHHMEDGKSMILVRRDIHDCTTGGFAHTGGASVVRNK</sequence>
<reference evidence="1 2" key="1">
    <citation type="submission" date="2018-08" db="EMBL/GenBank/DDBJ databases">
        <title>A genome reference for cultivated species of the human gut microbiota.</title>
        <authorList>
            <person name="Zou Y."/>
            <person name="Xue W."/>
            <person name="Luo G."/>
        </authorList>
    </citation>
    <scope>NUCLEOTIDE SEQUENCE [LARGE SCALE GENOMIC DNA]</scope>
    <source>
        <strain evidence="1 2">AM44-11BH</strain>
    </source>
</reference>
<proteinExistence type="predicted"/>
<dbReference type="EMBL" id="QSFD01000005">
    <property type="protein sequence ID" value="RHA18605.1"/>
    <property type="molecule type" value="Genomic_DNA"/>
</dbReference>
<gene>
    <name evidence="1" type="ORF">DW944_05905</name>
</gene>
<accession>A0A413R8H5</accession>
<name>A0A413R8H5_9FIRM</name>
<dbReference type="InterPro" id="IPR032869">
    <property type="entry name" value="WHH_dom_containing"/>
</dbReference>
<protein>
    <recommendedName>
        <fullName evidence="3">HNH endonuclease</fullName>
    </recommendedName>
</protein>
<comment type="caution">
    <text evidence="1">The sequence shown here is derived from an EMBL/GenBank/DDBJ whole genome shotgun (WGS) entry which is preliminary data.</text>
</comment>
<organism evidence="1 2">
    <name type="scientific">Eubacterium ventriosum</name>
    <dbReference type="NCBI Taxonomy" id="39496"/>
    <lineage>
        <taxon>Bacteria</taxon>
        <taxon>Bacillati</taxon>
        <taxon>Bacillota</taxon>
        <taxon>Clostridia</taxon>
        <taxon>Eubacteriales</taxon>
        <taxon>Eubacteriaceae</taxon>
        <taxon>Eubacterium</taxon>
    </lineage>
</organism>
<dbReference type="Proteomes" id="UP000284779">
    <property type="component" value="Unassembled WGS sequence"/>
</dbReference>
<evidence type="ECO:0000313" key="1">
    <source>
        <dbReference type="EMBL" id="RHA18605.1"/>
    </source>
</evidence>
<dbReference type="AlphaFoldDB" id="A0A413R8H5"/>